<comment type="caution">
    <text evidence="2">The sequence shown here is derived from an EMBL/GenBank/DDBJ whole genome shotgun (WGS) entry which is preliminary data.</text>
</comment>
<feature type="non-terminal residue" evidence="2">
    <location>
        <position position="1"/>
    </location>
</feature>
<evidence type="ECO:0000256" key="1">
    <source>
        <dbReference type="SAM" id="MobiDB-lite"/>
    </source>
</evidence>
<feature type="compositionally biased region" description="Basic and acidic residues" evidence="1">
    <location>
        <begin position="16"/>
        <end position="37"/>
    </location>
</feature>
<dbReference type="EMBL" id="CAJMXA010003999">
    <property type="protein sequence ID" value="CAE6530821.1"/>
    <property type="molecule type" value="Genomic_DNA"/>
</dbReference>
<evidence type="ECO:0000313" key="3">
    <source>
        <dbReference type="Proteomes" id="UP000663853"/>
    </source>
</evidence>
<protein>
    <submittedName>
        <fullName evidence="2">Uncharacterized protein</fullName>
    </submittedName>
</protein>
<reference evidence="2" key="1">
    <citation type="submission" date="2021-01" db="EMBL/GenBank/DDBJ databases">
        <authorList>
            <person name="Kaushik A."/>
        </authorList>
    </citation>
    <scope>NUCLEOTIDE SEQUENCE</scope>
    <source>
        <strain evidence="2">AG6-10EEA</strain>
    </source>
</reference>
<sequence>TLTLESLGKFPSTSGERPEPKMGRRRNKSIDETHHLPTADISASVGGQSPQVWERGAALEESQEGIKVSNFLRAPSEDLKLLDPRNVNEF</sequence>
<dbReference type="AlphaFoldDB" id="A0A8H3DH93"/>
<name>A0A8H3DH93_9AGAM</name>
<evidence type="ECO:0000313" key="2">
    <source>
        <dbReference type="EMBL" id="CAE6530821.1"/>
    </source>
</evidence>
<gene>
    <name evidence="2" type="ORF">RDB_LOCUS167653</name>
</gene>
<feature type="region of interest" description="Disordered" evidence="1">
    <location>
        <begin position="1"/>
        <end position="51"/>
    </location>
</feature>
<organism evidence="2 3">
    <name type="scientific">Rhizoctonia solani</name>
    <dbReference type="NCBI Taxonomy" id="456999"/>
    <lineage>
        <taxon>Eukaryota</taxon>
        <taxon>Fungi</taxon>
        <taxon>Dikarya</taxon>
        <taxon>Basidiomycota</taxon>
        <taxon>Agaricomycotina</taxon>
        <taxon>Agaricomycetes</taxon>
        <taxon>Cantharellales</taxon>
        <taxon>Ceratobasidiaceae</taxon>
        <taxon>Rhizoctonia</taxon>
    </lineage>
</organism>
<proteinExistence type="predicted"/>
<accession>A0A8H3DH93</accession>
<dbReference type="Proteomes" id="UP000663853">
    <property type="component" value="Unassembled WGS sequence"/>
</dbReference>